<accession>A0ABW5RQR6</accession>
<protein>
    <submittedName>
        <fullName evidence="1">Uncharacterized protein</fullName>
    </submittedName>
</protein>
<keyword evidence="2" id="KW-1185">Reference proteome</keyword>
<dbReference type="RefSeq" id="WP_377933880.1">
    <property type="nucleotide sequence ID" value="NZ_JBHUMF010000015.1"/>
</dbReference>
<comment type="caution">
    <text evidence="1">The sequence shown here is derived from an EMBL/GenBank/DDBJ whole genome shotgun (WGS) entry which is preliminary data.</text>
</comment>
<gene>
    <name evidence="1" type="ORF">ACFSUL_06800</name>
</gene>
<dbReference type="EMBL" id="JBHUMF010000015">
    <property type="protein sequence ID" value="MFD2680461.1"/>
    <property type="molecule type" value="Genomic_DNA"/>
</dbReference>
<dbReference type="Proteomes" id="UP001597506">
    <property type="component" value="Unassembled WGS sequence"/>
</dbReference>
<name>A0ABW5RQR6_9BACI</name>
<sequence length="49" mass="5482">MDGKPIHYDGSVQNNGILEGESTVKEQVKMTDEMRLNISGNPYTIDRIS</sequence>
<reference evidence="2" key="1">
    <citation type="journal article" date="2019" name="Int. J. Syst. Evol. Microbiol.">
        <title>The Global Catalogue of Microorganisms (GCM) 10K type strain sequencing project: providing services to taxonomists for standard genome sequencing and annotation.</title>
        <authorList>
            <consortium name="The Broad Institute Genomics Platform"/>
            <consortium name="The Broad Institute Genome Sequencing Center for Infectious Disease"/>
            <person name="Wu L."/>
            <person name="Ma J."/>
        </authorList>
    </citation>
    <scope>NUCLEOTIDE SEQUENCE [LARGE SCALE GENOMIC DNA]</scope>
    <source>
        <strain evidence="2">KCTC 3913</strain>
    </source>
</reference>
<proteinExistence type="predicted"/>
<evidence type="ECO:0000313" key="2">
    <source>
        <dbReference type="Proteomes" id="UP001597506"/>
    </source>
</evidence>
<organism evidence="1 2">
    <name type="scientific">Bacillus seohaeanensis</name>
    <dbReference type="NCBI Taxonomy" id="284580"/>
    <lineage>
        <taxon>Bacteria</taxon>
        <taxon>Bacillati</taxon>
        <taxon>Bacillota</taxon>
        <taxon>Bacilli</taxon>
        <taxon>Bacillales</taxon>
        <taxon>Bacillaceae</taxon>
        <taxon>Bacillus</taxon>
    </lineage>
</organism>
<evidence type="ECO:0000313" key="1">
    <source>
        <dbReference type="EMBL" id="MFD2680461.1"/>
    </source>
</evidence>